<name>A0A8X6IE97_NEPPI</name>
<feature type="domain" description="DUF7789" evidence="2">
    <location>
        <begin position="33"/>
        <end position="88"/>
    </location>
</feature>
<gene>
    <name evidence="3" type="primary">AVEN_273881_1</name>
    <name evidence="3" type="ORF">NPIL_278921</name>
</gene>
<dbReference type="InterPro" id="IPR056691">
    <property type="entry name" value="DUF7789"/>
</dbReference>
<proteinExistence type="predicted"/>
<keyword evidence="1" id="KW-0472">Membrane</keyword>
<comment type="caution">
    <text evidence="3">The sequence shown here is derived from an EMBL/GenBank/DDBJ whole genome shotgun (WGS) entry which is preliminary data.</text>
</comment>
<evidence type="ECO:0000256" key="1">
    <source>
        <dbReference type="SAM" id="Phobius"/>
    </source>
</evidence>
<sequence>MEPSSNTNEPDSPISLSRFNLRPIPPRVQDTYFGKIRAFNTFTALEWTYLVAALIALTASLGITIQRLSVEKPSESDFTFAILLLLTI</sequence>
<organism evidence="3 4">
    <name type="scientific">Nephila pilipes</name>
    <name type="common">Giant wood spider</name>
    <name type="synonym">Nephila maculata</name>
    <dbReference type="NCBI Taxonomy" id="299642"/>
    <lineage>
        <taxon>Eukaryota</taxon>
        <taxon>Metazoa</taxon>
        <taxon>Ecdysozoa</taxon>
        <taxon>Arthropoda</taxon>
        <taxon>Chelicerata</taxon>
        <taxon>Arachnida</taxon>
        <taxon>Araneae</taxon>
        <taxon>Araneomorphae</taxon>
        <taxon>Entelegynae</taxon>
        <taxon>Araneoidea</taxon>
        <taxon>Nephilidae</taxon>
        <taxon>Nephila</taxon>
    </lineage>
</organism>
<keyword evidence="4" id="KW-1185">Reference proteome</keyword>
<reference evidence="3" key="1">
    <citation type="submission" date="2020-08" db="EMBL/GenBank/DDBJ databases">
        <title>Multicomponent nature underlies the extraordinary mechanical properties of spider dragline silk.</title>
        <authorList>
            <person name="Kono N."/>
            <person name="Nakamura H."/>
            <person name="Mori M."/>
            <person name="Yoshida Y."/>
            <person name="Ohtoshi R."/>
            <person name="Malay A.D."/>
            <person name="Moran D.A.P."/>
            <person name="Tomita M."/>
            <person name="Numata K."/>
            <person name="Arakawa K."/>
        </authorList>
    </citation>
    <scope>NUCLEOTIDE SEQUENCE</scope>
</reference>
<feature type="transmembrane region" description="Helical" evidence="1">
    <location>
        <begin position="47"/>
        <end position="65"/>
    </location>
</feature>
<evidence type="ECO:0000259" key="2">
    <source>
        <dbReference type="Pfam" id="PF25044"/>
    </source>
</evidence>
<dbReference type="AlphaFoldDB" id="A0A8X6IE97"/>
<feature type="non-terminal residue" evidence="3">
    <location>
        <position position="1"/>
    </location>
</feature>
<dbReference type="OrthoDB" id="2448307at2759"/>
<protein>
    <recommendedName>
        <fullName evidence="2">DUF7789 domain-containing protein</fullName>
    </recommendedName>
</protein>
<keyword evidence="1" id="KW-1133">Transmembrane helix</keyword>
<evidence type="ECO:0000313" key="3">
    <source>
        <dbReference type="EMBL" id="GFS42438.1"/>
    </source>
</evidence>
<dbReference type="EMBL" id="BMAW01044032">
    <property type="protein sequence ID" value="GFS42438.1"/>
    <property type="molecule type" value="Genomic_DNA"/>
</dbReference>
<keyword evidence="1" id="KW-0812">Transmembrane</keyword>
<accession>A0A8X6IE97</accession>
<evidence type="ECO:0000313" key="4">
    <source>
        <dbReference type="Proteomes" id="UP000887013"/>
    </source>
</evidence>
<dbReference type="Proteomes" id="UP000887013">
    <property type="component" value="Unassembled WGS sequence"/>
</dbReference>
<dbReference type="Pfam" id="PF25044">
    <property type="entry name" value="DUF7789"/>
    <property type="match status" value="1"/>
</dbReference>